<dbReference type="AlphaFoldDB" id="A0A328AJ04"/>
<comment type="caution">
    <text evidence="2">The sequence shown here is derived from an EMBL/GenBank/DDBJ whole genome shotgun (WGS) entry which is preliminary data.</text>
</comment>
<dbReference type="OrthoDB" id="4704294at2"/>
<keyword evidence="3" id="KW-1185">Reference proteome</keyword>
<sequence length="187" mass="20933">MRLSKPRIAPLSDAELTPEQAEALEAFRPGPVLNIFRTLARAPKALKRFNDWGGYVLSRRNDLPAREREIVILRIGYLCRSGYEFTQHTRIGLQSGLTADEIVRIKQGAGAGWSPADAVLIKACDELHADQFITDPTWAELKAHWSEKQCMDVVFTAAQYTQVSMFLNTFGVQVEDGQTVDPELKVS</sequence>
<organism evidence="2 3">
    <name type="scientific">Phenylobacterium soli</name>
    <dbReference type="NCBI Taxonomy" id="2170551"/>
    <lineage>
        <taxon>Bacteria</taxon>
        <taxon>Pseudomonadati</taxon>
        <taxon>Pseudomonadota</taxon>
        <taxon>Alphaproteobacteria</taxon>
        <taxon>Caulobacterales</taxon>
        <taxon>Caulobacteraceae</taxon>
        <taxon>Phenylobacterium</taxon>
    </lineage>
</organism>
<dbReference type="Pfam" id="PF02627">
    <property type="entry name" value="CMD"/>
    <property type="match status" value="1"/>
</dbReference>
<dbReference type="Proteomes" id="UP000249254">
    <property type="component" value="Unassembled WGS sequence"/>
</dbReference>
<accession>A0A328AJ04</accession>
<proteinExistence type="predicted"/>
<evidence type="ECO:0000259" key="1">
    <source>
        <dbReference type="Pfam" id="PF02627"/>
    </source>
</evidence>
<dbReference type="SUPFAM" id="SSF69118">
    <property type="entry name" value="AhpD-like"/>
    <property type="match status" value="1"/>
</dbReference>
<dbReference type="PANTHER" id="PTHR34846:SF5">
    <property type="entry name" value="CARBOXYMUCONOLACTONE DECARBOXYLASE-LIKE DOMAIN-CONTAINING PROTEIN"/>
    <property type="match status" value="1"/>
</dbReference>
<evidence type="ECO:0000313" key="2">
    <source>
        <dbReference type="EMBL" id="RAK54056.1"/>
    </source>
</evidence>
<name>A0A328AJ04_9CAUL</name>
<evidence type="ECO:0000313" key="3">
    <source>
        <dbReference type="Proteomes" id="UP000249254"/>
    </source>
</evidence>
<dbReference type="InterPro" id="IPR003779">
    <property type="entry name" value="CMD-like"/>
</dbReference>
<dbReference type="PANTHER" id="PTHR34846">
    <property type="entry name" value="4-CARBOXYMUCONOLACTONE DECARBOXYLASE FAMILY PROTEIN (AFU_ORTHOLOGUE AFUA_6G11590)"/>
    <property type="match status" value="1"/>
</dbReference>
<gene>
    <name evidence="2" type="ORF">DJ017_05720</name>
</gene>
<dbReference type="EMBL" id="QFYQ01000001">
    <property type="protein sequence ID" value="RAK54056.1"/>
    <property type="molecule type" value="Genomic_DNA"/>
</dbReference>
<dbReference type="InterPro" id="IPR029032">
    <property type="entry name" value="AhpD-like"/>
</dbReference>
<dbReference type="RefSeq" id="WP_111527807.1">
    <property type="nucleotide sequence ID" value="NZ_JBHRSG010000002.1"/>
</dbReference>
<dbReference type="Gene3D" id="1.20.1290.10">
    <property type="entry name" value="AhpD-like"/>
    <property type="match status" value="1"/>
</dbReference>
<dbReference type="GO" id="GO:0051920">
    <property type="term" value="F:peroxiredoxin activity"/>
    <property type="evidence" value="ECO:0007669"/>
    <property type="project" value="InterPro"/>
</dbReference>
<protein>
    <submittedName>
        <fullName evidence="2">Carboxymuconolactone decarboxylase family protein</fullName>
    </submittedName>
</protein>
<reference evidence="3" key="1">
    <citation type="submission" date="2018-05" db="EMBL/GenBank/DDBJ databases">
        <authorList>
            <person name="Li X."/>
        </authorList>
    </citation>
    <scope>NUCLEOTIDE SEQUENCE [LARGE SCALE GENOMIC DNA]</scope>
    <source>
        <strain evidence="3">LX32</strain>
    </source>
</reference>
<feature type="domain" description="Carboxymuconolactone decarboxylase-like" evidence="1">
    <location>
        <begin position="43"/>
        <end position="116"/>
    </location>
</feature>